<proteinExistence type="predicted"/>
<reference evidence="1 2" key="1">
    <citation type="submission" date="2012-12" db="EMBL/GenBank/DDBJ databases">
        <title>The Genome Sequence of Bacillus cereus HuB4-4.</title>
        <authorList>
            <consortium name="The Broad Institute Genome Sequencing Platform"/>
            <consortium name="The Broad Institute Genome Sequencing Center for Infectious Disease"/>
            <person name="Feldgarden M."/>
            <person name="Van der Auwera G.A."/>
            <person name="Mahillon J."/>
            <person name="Duprez V."/>
            <person name="Timmery S."/>
            <person name="Mattelet C."/>
            <person name="Dierick K."/>
            <person name="Sun M."/>
            <person name="Yu Z."/>
            <person name="Zhu L."/>
            <person name="Hu X."/>
            <person name="Shank E.B."/>
            <person name="Swiecicka I."/>
            <person name="Hansen B.M."/>
            <person name="Andrup L."/>
            <person name="Walker B."/>
            <person name="Young S.K."/>
            <person name="Zeng Q."/>
            <person name="Gargeya S."/>
            <person name="Fitzgerald M."/>
            <person name="Haas B."/>
            <person name="Abouelleil A."/>
            <person name="Alvarado L."/>
            <person name="Arachchi H.M."/>
            <person name="Berlin A.M."/>
            <person name="Chapman S.B."/>
            <person name="Dewar J."/>
            <person name="Goldberg J."/>
            <person name="Griggs A."/>
            <person name="Gujja S."/>
            <person name="Hansen M."/>
            <person name="Howarth C."/>
            <person name="Imamovic A."/>
            <person name="Larimer J."/>
            <person name="McCowan C."/>
            <person name="Murphy C."/>
            <person name="Neiman D."/>
            <person name="Pearson M."/>
            <person name="Priest M."/>
            <person name="Roberts A."/>
            <person name="Saif S."/>
            <person name="Shea T."/>
            <person name="Sisk P."/>
            <person name="Sykes S."/>
            <person name="Wortman J."/>
            <person name="Nusbaum C."/>
            <person name="Birren B."/>
        </authorList>
    </citation>
    <scope>NUCLEOTIDE SEQUENCE [LARGE SCALE GENOMIC DNA]</scope>
    <source>
        <strain evidence="1 2">HuB4-4</strain>
    </source>
</reference>
<protein>
    <submittedName>
        <fullName evidence="1">Uncharacterized protein</fullName>
    </submittedName>
</protein>
<dbReference type="InterPro" id="IPR020239">
    <property type="entry name" value="DUF5511"/>
</dbReference>
<accession>A0A9W5VIA5</accession>
<dbReference type="Pfam" id="PF17630">
    <property type="entry name" value="DUF5511"/>
    <property type="match status" value="1"/>
</dbReference>
<name>A0A9W5VIA5_BACCE</name>
<comment type="caution">
    <text evidence="1">The sequence shown here is derived from an EMBL/GenBank/DDBJ whole genome shotgun (WGS) entry which is preliminary data.</text>
</comment>
<gene>
    <name evidence="1" type="ORF">IGM_06542</name>
</gene>
<evidence type="ECO:0000313" key="1">
    <source>
        <dbReference type="EMBL" id="EOP78935.1"/>
    </source>
</evidence>
<dbReference type="AlphaFoldDB" id="A0A9W5VIA5"/>
<evidence type="ECO:0000313" key="2">
    <source>
        <dbReference type="Proteomes" id="UP000014009"/>
    </source>
</evidence>
<dbReference type="Proteomes" id="UP000014009">
    <property type="component" value="Unassembled WGS sequence"/>
</dbReference>
<organism evidence="1 2">
    <name type="scientific">Bacillus cereus HuB4-4</name>
    <dbReference type="NCBI Taxonomy" id="1053211"/>
    <lineage>
        <taxon>Bacteria</taxon>
        <taxon>Bacillati</taxon>
        <taxon>Bacillota</taxon>
        <taxon>Bacilli</taxon>
        <taxon>Bacillales</taxon>
        <taxon>Bacillaceae</taxon>
        <taxon>Bacillus</taxon>
        <taxon>Bacillus cereus group</taxon>
    </lineage>
</organism>
<sequence length="69" mass="7915">MSRPSLYMIVHVDQIKNEVHLEKHVFKKKVIVNVSKEEAAAYVQSVNEAVEHGSLPYVEYDEEQGVICE</sequence>
<dbReference type="RefSeq" id="WP_016099586.1">
    <property type="nucleotide sequence ID" value="NZ_KB976548.1"/>
</dbReference>
<dbReference type="EMBL" id="AHEF01000104">
    <property type="protein sequence ID" value="EOP78935.1"/>
    <property type="molecule type" value="Genomic_DNA"/>
</dbReference>